<reference evidence="1 2" key="1">
    <citation type="submission" date="2006-07" db="EMBL/GenBank/DDBJ databases">
        <title>Annotation of the draft genome assembly of Chlorobium ferroxidans DSM 13031.</title>
        <authorList>
            <consortium name="US DOE Joint Genome Institute (JGI-ORNL)"/>
            <person name="Larimer F."/>
            <person name="Land M."/>
            <person name="Hauser L."/>
        </authorList>
    </citation>
    <scope>NUCLEOTIDE SEQUENCE [LARGE SCALE GENOMIC DNA]</scope>
    <source>
        <strain evidence="1 2">DSM 13031</strain>
    </source>
</reference>
<evidence type="ECO:0000313" key="1">
    <source>
        <dbReference type="EMBL" id="EAT60136.1"/>
    </source>
</evidence>
<name>Q0YUZ1_9CHLB</name>
<dbReference type="EMBL" id="AASE01000001">
    <property type="protein sequence ID" value="EAT60136.1"/>
    <property type="molecule type" value="Genomic_DNA"/>
</dbReference>
<gene>
    <name evidence="1" type="ORF">CferDRAFT_2143</name>
</gene>
<keyword evidence="2" id="KW-1185">Reference proteome</keyword>
<organism evidence="1 2">
    <name type="scientific">Chlorobium ferrooxidans DSM 13031</name>
    <dbReference type="NCBI Taxonomy" id="377431"/>
    <lineage>
        <taxon>Bacteria</taxon>
        <taxon>Pseudomonadati</taxon>
        <taxon>Chlorobiota</taxon>
        <taxon>Chlorobiia</taxon>
        <taxon>Chlorobiales</taxon>
        <taxon>Chlorobiaceae</taxon>
        <taxon>Chlorobium/Pelodictyon group</taxon>
        <taxon>Chlorobium</taxon>
    </lineage>
</organism>
<reference evidence="1 2" key="2">
    <citation type="submission" date="2006-07" db="EMBL/GenBank/DDBJ databases">
        <title>Sequencing of the draft genome and assembly of Chlorobium ferroxidans DSM 13031.</title>
        <authorList>
            <consortium name="US DOE Joint Genome Institute (JGI-PGF)"/>
            <person name="Copeland A."/>
            <person name="Lucas S."/>
            <person name="Lapidus A."/>
            <person name="Barry K."/>
            <person name="Glavina del Rio T."/>
            <person name="Dalin E."/>
            <person name="Tice H."/>
            <person name="Bruce D."/>
            <person name="Pitluck S."/>
            <person name="Richardson P."/>
        </authorList>
    </citation>
    <scope>NUCLEOTIDE SEQUENCE [LARGE SCALE GENOMIC DNA]</scope>
    <source>
        <strain evidence="1 2">DSM 13031</strain>
    </source>
</reference>
<sequence length="88" mass="10064">MKRKSAPLFYKKIIFPPSTHTPHGFRAVMNVPAIPIRNAYRHSGNTESSQDAITYIYVFFYLKSSIRTPQHAHGLTPLSSSRSDCRLR</sequence>
<accession>Q0YUZ1</accession>
<protein>
    <submittedName>
        <fullName evidence="1">Uncharacterized protein</fullName>
    </submittedName>
</protein>
<proteinExistence type="predicted"/>
<dbReference type="Proteomes" id="UP000004162">
    <property type="component" value="Unassembled WGS sequence"/>
</dbReference>
<comment type="caution">
    <text evidence="1">The sequence shown here is derived from an EMBL/GenBank/DDBJ whole genome shotgun (WGS) entry which is preliminary data.</text>
</comment>
<dbReference type="AlphaFoldDB" id="Q0YUZ1"/>
<evidence type="ECO:0000313" key="2">
    <source>
        <dbReference type="Proteomes" id="UP000004162"/>
    </source>
</evidence>